<dbReference type="InterPro" id="IPR000477">
    <property type="entry name" value="RT_dom"/>
</dbReference>
<reference evidence="3" key="1">
    <citation type="submission" date="2018-02" db="EMBL/GenBank/DDBJ databases">
        <authorList>
            <person name="Cohen D.B."/>
            <person name="Kent A.D."/>
        </authorList>
    </citation>
    <scope>NUCLEOTIDE SEQUENCE</scope>
</reference>
<feature type="domain" description="Reverse transcriptase" evidence="2">
    <location>
        <begin position="432"/>
        <end position="707"/>
    </location>
</feature>
<dbReference type="PROSITE" id="PS00726">
    <property type="entry name" value="AP_NUCLEASE_F1_1"/>
    <property type="match status" value="1"/>
</dbReference>
<name>A0A2N9EHC9_FAGSY</name>
<proteinExistence type="predicted"/>
<protein>
    <recommendedName>
        <fullName evidence="2">Reverse transcriptase domain-containing protein</fullName>
    </recommendedName>
</protein>
<dbReference type="EMBL" id="OIVN01000325">
    <property type="protein sequence ID" value="SPC78337.1"/>
    <property type="molecule type" value="Genomic_DNA"/>
</dbReference>
<dbReference type="Gene3D" id="3.60.10.10">
    <property type="entry name" value="Endonuclease/exonuclease/phosphatase"/>
    <property type="match status" value="1"/>
</dbReference>
<evidence type="ECO:0000259" key="2">
    <source>
        <dbReference type="PROSITE" id="PS50878"/>
    </source>
</evidence>
<dbReference type="Pfam" id="PF03372">
    <property type="entry name" value="Exo_endo_phos"/>
    <property type="match status" value="1"/>
</dbReference>
<dbReference type="InterPro" id="IPR005135">
    <property type="entry name" value="Endo/exonuclease/phosphatase"/>
</dbReference>
<evidence type="ECO:0000313" key="3">
    <source>
        <dbReference type="EMBL" id="SPC78337.1"/>
    </source>
</evidence>
<dbReference type="Pfam" id="PF00078">
    <property type="entry name" value="RVT_1"/>
    <property type="match status" value="1"/>
</dbReference>
<dbReference type="GO" id="GO:0006281">
    <property type="term" value="P:DNA repair"/>
    <property type="evidence" value="ECO:0007669"/>
    <property type="project" value="InterPro"/>
</dbReference>
<dbReference type="SUPFAM" id="SSF56219">
    <property type="entry name" value="DNase I-like"/>
    <property type="match status" value="1"/>
</dbReference>
<feature type="region of interest" description="Disordered" evidence="1">
    <location>
        <begin position="25"/>
        <end position="48"/>
    </location>
</feature>
<dbReference type="AlphaFoldDB" id="A0A2N9EHC9"/>
<dbReference type="GO" id="GO:0004519">
    <property type="term" value="F:endonuclease activity"/>
    <property type="evidence" value="ECO:0007669"/>
    <property type="project" value="InterPro"/>
</dbReference>
<dbReference type="Pfam" id="PF13966">
    <property type="entry name" value="zf-RVT"/>
    <property type="match status" value="1"/>
</dbReference>
<dbReference type="InterPro" id="IPR052343">
    <property type="entry name" value="Retrotransposon-Effector_Assoc"/>
</dbReference>
<sequence length="1103" mass="124777">MLELRDGRRVSIPLSLLRTLVTIDTEEKDSEEGATSHGGSELDSESEAVQHGGMLTAWGDDEEADDEVSVVWEDPPPSAGEGKLICWEDENKPWRWLRWPSLETMKEFGVVLGASYEGYEEQLMSMLQEIESRRNPQGVEKKLGVKTGGKGCRELRNLISNINYDGGGLNDLNKRLRVRHLLRNWKADIICLQETKLDLITKGLVCNIWGIQHVDWLYLDSMGASGGILLMWDTRVVEKIEDATDRERLVMWDELAGISSWWEVPWCIGGDLNVVRFPSEKARGQNFTQAMADFSQFISSCGLVDPPLEGGHGPMHRLPRLLSDHFPIMLECGQFQQFHGSPSHVLAKKLKALKADLKKWNVESFGHVSVKMNQLWLELAELDKRPFDEEEVGGVIKLFNGDKAPGPNGFPMAFFQNCWDVIRSNIMGVMHSFHERGTFATSLNASFLTLIPKKTEAVEVKDFRPISLVGGMYKIIAKVLANRLRIVLNKLVSPSQNTFVQGRQILDSVLIANEVLDSRLKQGIPGVLCKLDIEKAYDHVNWGFLLYLLRRCGFSTLWGNWIGFCISTVRFSILINGCPQGFFASSRGLRQGDPLSPLLFVLIMEALSRMMVRAIHERVLSGFLVGTDGDNPIVVSHLLFADDTLVLCNADVVQLEALRRVFTWFEVISGLKVNLQKSEMVPVGDVPNLADLIRRVETIVFIKGGKLTLIKSTLSNLPTYFLSLFHLPADVASRLEKIQQDFLWNGLGDQPKFHLLNWAKGNGCGVMGRRGMLYGGKVEVKYGSLWGGWCSKYCRGAYGVGLWKGIRKGWDCFSHSISFSVGNGARVQFWSDVWCGDSTLKGAFPDLFSIATDKEAAVADYLMIRNGNIHWEVTFERNLQDWEIESLTSFLDRIYSASINDSGINQMCWQQDDKLGFTVKSYYKCLNASPPIQFPWKAIWKAKAPPRVAFFLWTAVWGKILTNDNLRKRRVVLVDWCCLCKKDGESSDHLLLHCSMAKQLWDSILNLFGLNWVMPRTVREMTACWSGALGKYRLAVIWRMIPHCLTWCLWRECNLRTFEGLEMNFPDLKLLFFSFLIGFPSFQDFLDTCSHSLQYTSSILAGS</sequence>
<dbReference type="InterPro" id="IPR043502">
    <property type="entry name" value="DNA/RNA_pol_sf"/>
</dbReference>
<dbReference type="CDD" id="cd01650">
    <property type="entry name" value="RT_nLTR_like"/>
    <property type="match status" value="1"/>
</dbReference>
<dbReference type="PROSITE" id="PS50878">
    <property type="entry name" value="RT_POL"/>
    <property type="match status" value="1"/>
</dbReference>
<accession>A0A2N9EHC9</accession>
<dbReference type="InterPro" id="IPR026960">
    <property type="entry name" value="RVT-Znf"/>
</dbReference>
<evidence type="ECO:0000256" key="1">
    <source>
        <dbReference type="SAM" id="MobiDB-lite"/>
    </source>
</evidence>
<dbReference type="PANTHER" id="PTHR46890:SF50">
    <property type="entry name" value="RNA-DIRECTED DNA POLYMERASE, EUKARYOTA, REVERSE TRANSCRIPTASE ZINC-BINDING DOMAIN PROTEIN-RELATED"/>
    <property type="match status" value="1"/>
</dbReference>
<dbReference type="InterPro" id="IPR020847">
    <property type="entry name" value="AP_endonuclease_F1_BS"/>
</dbReference>
<organism evidence="3">
    <name type="scientific">Fagus sylvatica</name>
    <name type="common">Beechnut</name>
    <dbReference type="NCBI Taxonomy" id="28930"/>
    <lineage>
        <taxon>Eukaryota</taxon>
        <taxon>Viridiplantae</taxon>
        <taxon>Streptophyta</taxon>
        <taxon>Embryophyta</taxon>
        <taxon>Tracheophyta</taxon>
        <taxon>Spermatophyta</taxon>
        <taxon>Magnoliopsida</taxon>
        <taxon>eudicotyledons</taxon>
        <taxon>Gunneridae</taxon>
        <taxon>Pentapetalae</taxon>
        <taxon>rosids</taxon>
        <taxon>fabids</taxon>
        <taxon>Fagales</taxon>
        <taxon>Fagaceae</taxon>
        <taxon>Fagus</taxon>
    </lineage>
</organism>
<dbReference type="InterPro" id="IPR036691">
    <property type="entry name" value="Endo/exonu/phosph_ase_sf"/>
</dbReference>
<dbReference type="SUPFAM" id="SSF56672">
    <property type="entry name" value="DNA/RNA polymerases"/>
    <property type="match status" value="1"/>
</dbReference>
<dbReference type="GO" id="GO:0003677">
    <property type="term" value="F:DNA binding"/>
    <property type="evidence" value="ECO:0007669"/>
    <property type="project" value="InterPro"/>
</dbReference>
<gene>
    <name evidence="3" type="ORF">FSB_LOCUS6219</name>
</gene>
<dbReference type="PANTHER" id="PTHR46890">
    <property type="entry name" value="NON-LTR RETROLELEMENT REVERSE TRANSCRIPTASE-LIKE PROTEIN-RELATED"/>
    <property type="match status" value="1"/>
</dbReference>